<proteinExistence type="predicted"/>
<comment type="caution">
    <text evidence="2">The sequence shown here is derived from an EMBL/GenBank/DDBJ whole genome shotgun (WGS) entry which is preliminary data.</text>
</comment>
<reference evidence="2 3" key="1">
    <citation type="journal article" date="2024" name="J Genomics">
        <title>Draft genome sequencing and assembly of Favolaschia claudopus CIRM-BRFM 2984 isolated from oak limbs.</title>
        <authorList>
            <person name="Navarro D."/>
            <person name="Drula E."/>
            <person name="Chaduli D."/>
            <person name="Cazenave R."/>
            <person name="Ahrendt S."/>
            <person name="Wang J."/>
            <person name="Lipzen A."/>
            <person name="Daum C."/>
            <person name="Barry K."/>
            <person name="Grigoriev I.V."/>
            <person name="Favel A."/>
            <person name="Rosso M.N."/>
            <person name="Martin F."/>
        </authorList>
    </citation>
    <scope>NUCLEOTIDE SEQUENCE [LARGE SCALE GENOMIC DNA]</scope>
    <source>
        <strain evidence="2 3">CIRM-BRFM 2984</strain>
    </source>
</reference>
<evidence type="ECO:0000313" key="2">
    <source>
        <dbReference type="EMBL" id="KAK6992973.1"/>
    </source>
</evidence>
<name>A0AAV9ZWS0_9AGAR</name>
<organism evidence="2 3">
    <name type="scientific">Favolaschia claudopus</name>
    <dbReference type="NCBI Taxonomy" id="2862362"/>
    <lineage>
        <taxon>Eukaryota</taxon>
        <taxon>Fungi</taxon>
        <taxon>Dikarya</taxon>
        <taxon>Basidiomycota</taxon>
        <taxon>Agaricomycotina</taxon>
        <taxon>Agaricomycetes</taxon>
        <taxon>Agaricomycetidae</taxon>
        <taxon>Agaricales</taxon>
        <taxon>Marasmiineae</taxon>
        <taxon>Mycenaceae</taxon>
        <taxon>Favolaschia</taxon>
    </lineage>
</organism>
<evidence type="ECO:0000313" key="3">
    <source>
        <dbReference type="Proteomes" id="UP001362999"/>
    </source>
</evidence>
<feature type="compositionally biased region" description="Low complexity" evidence="1">
    <location>
        <begin position="10"/>
        <end position="22"/>
    </location>
</feature>
<protein>
    <submittedName>
        <fullName evidence="2">PH domain-containing protein</fullName>
    </submittedName>
</protein>
<accession>A0AAV9ZWS0</accession>
<gene>
    <name evidence="2" type="ORF">R3P38DRAFT_3427394</name>
</gene>
<dbReference type="EMBL" id="JAWWNJ010000105">
    <property type="protein sequence ID" value="KAK6992973.1"/>
    <property type="molecule type" value="Genomic_DNA"/>
</dbReference>
<evidence type="ECO:0000256" key="1">
    <source>
        <dbReference type="SAM" id="MobiDB-lite"/>
    </source>
</evidence>
<feature type="region of interest" description="Disordered" evidence="1">
    <location>
        <begin position="1"/>
        <end position="22"/>
    </location>
</feature>
<feature type="region of interest" description="Disordered" evidence="1">
    <location>
        <begin position="258"/>
        <end position="296"/>
    </location>
</feature>
<sequence>MTKKNRRKNTAPPAATAILPTNTAPASVTPTLAPAEDLDIQWERYQLTSLCTPVPDTLDDRFGALSDEPADCLAAYRQALAYGQDMGEAIVGQRWLLALGIGLRAGRAMAGTPATSIDMEAIERDAYEKGELEGKRMGFVEGRDFEKKKVRKMSGMFSACVTVDVGVGTDLPSTPIPSPAPEPLPSAPSLTAVPCTPTASSPDVPPVPPLLPVDWAADVALTEEVDVPSPRPCSPPRDLSILRSDATSKPFCSLQHRARRTRRTPHRPMFSSSSRPRHSFRTAAPSSDFAHPSRLDWDRDPTLQGLGRVLRMLGWVQEGAQATRTSL</sequence>
<dbReference type="AlphaFoldDB" id="A0AAV9ZWS0"/>
<dbReference type="Proteomes" id="UP001362999">
    <property type="component" value="Unassembled WGS sequence"/>
</dbReference>
<keyword evidence="3" id="KW-1185">Reference proteome</keyword>